<proteinExistence type="predicted"/>
<evidence type="ECO:0000313" key="3">
    <source>
        <dbReference type="Proteomes" id="UP000177870"/>
    </source>
</evidence>
<evidence type="ECO:0000256" key="1">
    <source>
        <dbReference type="SAM" id="Phobius"/>
    </source>
</evidence>
<keyword evidence="1" id="KW-0812">Transmembrane</keyword>
<organism evidence="2 3">
    <name type="scientific">Moorena producens PAL-8-15-08-1</name>
    <dbReference type="NCBI Taxonomy" id="1458985"/>
    <lineage>
        <taxon>Bacteria</taxon>
        <taxon>Bacillati</taxon>
        <taxon>Cyanobacteriota</taxon>
        <taxon>Cyanophyceae</taxon>
        <taxon>Coleofasciculales</taxon>
        <taxon>Coleofasciculaceae</taxon>
        <taxon>Moorena</taxon>
    </lineage>
</organism>
<accession>A0A1D8TMK8</accession>
<feature type="transmembrane region" description="Helical" evidence="1">
    <location>
        <begin position="7"/>
        <end position="26"/>
    </location>
</feature>
<dbReference type="STRING" id="1458985.BJP34_04635"/>
<dbReference type="Proteomes" id="UP000177870">
    <property type="component" value="Chromosome"/>
</dbReference>
<dbReference type="AlphaFoldDB" id="A0A1D8TMK8"/>
<keyword evidence="1" id="KW-1133">Transmembrane helix</keyword>
<dbReference type="RefSeq" id="WP_070391340.1">
    <property type="nucleotide sequence ID" value="NZ_CP017599.1"/>
</dbReference>
<protein>
    <submittedName>
        <fullName evidence="2">Uncharacterized protein</fullName>
    </submittedName>
</protein>
<name>A0A1D8TMK8_9CYAN</name>
<dbReference type="OrthoDB" id="9932043at2"/>
<sequence length="64" mass="6709">MDNQLSFIIKLVILSTIISVIIKYVAPSVPIAATSVNGLIGILAPTVILAIALVGRALSYKESD</sequence>
<gene>
    <name evidence="2" type="ORF">BJP34_04635</name>
</gene>
<dbReference type="KEGG" id="mpro:BJP34_04635"/>
<dbReference type="EMBL" id="CP017599">
    <property type="protein sequence ID" value="AOW98833.1"/>
    <property type="molecule type" value="Genomic_DNA"/>
</dbReference>
<feature type="transmembrane region" description="Helical" evidence="1">
    <location>
        <begin position="38"/>
        <end position="58"/>
    </location>
</feature>
<reference evidence="3" key="1">
    <citation type="submission" date="2016-10" db="EMBL/GenBank/DDBJ databases">
        <title>Comparative genomics uncovers the prolific and rare metabolic potential of the cyanobacterial genus Moorea.</title>
        <authorList>
            <person name="Leao T."/>
            <person name="Castelao G."/>
            <person name="Korobeynikov A."/>
            <person name="Monroe E.A."/>
            <person name="Podell S."/>
            <person name="Glukhov E."/>
            <person name="Allen E."/>
            <person name="Gerwick W.H."/>
            <person name="Gerwick L."/>
        </authorList>
    </citation>
    <scope>NUCLEOTIDE SEQUENCE [LARGE SCALE GENOMIC DNA]</scope>
    <source>
        <strain evidence="3">PAL-8-15-08-1</strain>
    </source>
</reference>
<evidence type="ECO:0000313" key="2">
    <source>
        <dbReference type="EMBL" id="AOW98833.1"/>
    </source>
</evidence>
<keyword evidence="1" id="KW-0472">Membrane</keyword>